<keyword evidence="2 5" id="KW-0067">ATP-binding</keyword>
<dbReference type="EMBL" id="JBEPMU010000004">
    <property type="protein sequence ID" value="MET3653125.1"/>
    <property type="molecule type" value="Genomic_DNA"/>
</dbReference>
<evidence type="ECO:0000256" key="1">
    <source>
        <dbReference type="ARBA" id="ARBA00022801"/>
    </source>
</evidence>
<keyword evidence="2 5" id="KW-0547">Nucleotide-binding</keyword>
<gene>
    <name evidence="5" type="ORF">ABIC75_002861</name>
</gene>
<dbReference type="Gene3D" id="3.40.50.10810">
    <property type="entry name" value="Tandem AAA-ATPase domain"/>
    <property type="match status" value="1"/>
</dbReference>
<dbReference type="InterPro" id="IPR014001">
    <property type="entry name" value="Helicase_ATP-bd"/>
</dbReference>
<evidence type="ECO:0000259" key="4">
    <source>
        <dbReference type="PROSITE" id="PS51194"/>
    </source>
</evidence>
<dbReference type="EC" id="3.6.4.-" evidence="5"/>
<name>A0ABV2JXM0_9GAMM</name>
<dbReference type="InterPro" id="IPR001650">
    <property type="entry name" value="Helicase_C-like"/>
</dbReference>
<reference evidence="5 6" key="1">
    <citation type="submission" date="2024-06" db="EMBL/GenBank/DDBJ databases">
        <title>Sorghum-associated microbial communities from plants grown in Nebraska, USA.</title>
        <authorList>
            <person name="Schachtman D."/>
        </authorList>
    </citation>
    <scope>NUCLEOTIDE SEQUENCE [LARGE SCALE GENOMIC DNA]</scope>
    <source>
        <strain evidence="5 6">1073</strain>
    </source>
</reference>
<dbReference type="GO" id="GO:0016787">
    <property type="term" value="F:hydrolase activity"/>
    <property type="evidence" value="ECO:0007669"/>
    <property type="project" value="UniProtKB-KW"/>
</dbReference>
<feature type="domain" description="Helicase C-terminal" evidence="4">
    <location>
        <begin position="528"/>
        <end position="697"/>
    </location>
</feature>
<evidence type="ECO:0000313" key="5">
    <source>
        <dbReference type="EMBL" id="MET3653125.1"/>
    </source>
</evidence>
<dbReference type="GO" id="GO:0004386">
    <property type="term" value="F:helicase activity"/>
    <property type="evidence" value="ECO:0007669"/>
    <property type="project" value="UniProtKB-KW"/>
</dbReference>
<evidence type="ECO:0000256" key="2">
    <source>
        <dbReference type="ARBA" id="ARBA00022806"/>
    </source>
</evidence>
<feature type="domain" description="Helicase ATP-binding" evidence="3">
    <location>
        <begin position="176"/>
        <end position="325"/>
    </location>
</feature>
<evidence type="ECO:0000259" key="3">
    <source>
        <dbReference type="PROSITE" id="PS51192"/>
    </source>
</evidence>
<dbReference type="PANTHER" id="PTHR45766:SF6">
    <property type="entry name" value="SWI_SNF-RELATED MATRIX-ASSOCIATED ACTIN-DEPENDENT REGULATOR OF CHROMATIN SUBFAMILY A-LIKE PROTEIN 1"/>
    <property type="match status" value="1"/>
</dbReference>
<proteinExistence type="predicted"/>
<dbReference type="RefSeq" id="WP_354014522.1">
    <property type="nucleotide sequence ID" value="NZ_JBEPMU010000004.1"/>
</dbReference>
<comment type="caution">
    <text evidence="5">The sequence shown here is derived from an EMBL/GenBank/DDBJ whole genome shotgun (WGS) entry which is preliminary data.</text>
</comment>
<dbReference type="SMART" id="SM00487">
    <property type="entry name" value="DEXDc"/>
    <property type="match status" value="1"/>
</dbReference>
<organism evidence="5 6">
    <name type="scientific">Dyella japonica</name>
    <dbReference type="NCBI Taxonomy" id="231455"/>
    <lineage>
        <taxon>Bacteria</taxon>
        <taxon>Pseudomonadati</taxon>
        <taxon>Pseudomonadota</taxon>
        <taxon>Gammaproteobacteria</taxon>
        <taxon>Lysobacterales</taxon>
        <taxon>Rhodanobacteraceae</taxon>
        <taxon>Dyella</taxon>
    </lineage>
</organism>
<dbReference type="InterPro" id="IPR038718">
    <property type="entry name" value="SNF2-like_sf"/>
</dbReference>
<protein>
    <submittedName>
        <fullName evidence="5">ATP-dependent helicase HepA</fullName>
        <ecNumber evidence="5">3.6.4.-</ecNumber>
    </submittedName>
</protein>
<dbReference type="PANTHER" id="PTHR45766">
    <property type="entry name" value="DNA ANNEALING HELICASE AND ENDONUCLEASE ZRANB3 FAMILY MEMBER"/>
    <property type="match status" value="1"/>
</dbReference>
<keyword evidence="2 5" id="KW-0347">Helicase</keyword>
<dbReference type="PROSITE" id="PS51194">
    <property type="entry name" value="HELICASE_CTER"/>
    <property type="match status" value="1"/>
</dbReference>
<dbReference type="InterPro" id="IPR000330">
    <property type="entry name" value="SNF2_N"/>
</dbReference>
<dbReference type="SUPFAM" id="SSF52540">
    <property type="entry name" value="P-loop containing nucleoside triphosphate hydrolases"/>
    <property type="match status" value="2"/>
</dbReference>
<dbReference type="NCBIfam" id="NF041062">
    <property type="entry name" value="DpdE"/>
    <property type="match status" value="1"/>
</dbReference>
<dbReference type="Proteomes" id="UP001549184">
    <property type="component" value="Unassembled WGS sequence"/>
</dbReference>
<dbReference type="InterPro" id="IPR027417">
    <property type="entry name" value="P-loop_NTPase"/>
</dbReference>
<sequence>MSEARRIDIGAFARVLVGPHREKGIGKVVRIDGPLVVMRYFDTPDDPEPPEVTVPATALKVMELPAQTRVFLFDRHVHRWRVGRVLEGGGVDVLVQFPNREVKTIAREELETRWRQPILDSTLFLARGVTETPRFAYARSDFIRAITAQRAACLGMSAVLSSRIQLADYQFKVVRRVLQDPVQRYLLADEVGLGKTIEAGVLIRQYLLDSPPTAHVLVIAPTPLVAQWRQELRERFMLADWLDDFLFVVPSSDLNAIDAHLRTAGMLVVDEAHHLSRQGTEGGNALYERLRVLARGIQHLLLLSATPVLADTEGFLRMLHLLDPGVFPLDDLAGFERRLASRQLVAETIAGLAPEHVLSMEDELDRLESAFGDDPTLRALIDNLRPVVQRLPEEDDPEFTQALTALRSHLTETYRLHRRILRNRRRSVPWATPRRAGMETLSYRCNVAGERAKVLDELRVHLFNLEASDALMQSLFSLALHPTGASSLRLQLDSQAIDDPHVRRLAAQMDQFMDDRDAIGARVSATVDAVHRLLTVNAQQVVVFCDRSEHADRVTAMLREAFPGETIQRHTCVELSHGLVDEEEESETADTVQAWQAFLRDPERCRVLVCDARSEEGLNLHGGRKVALHYDLPANPNRLEQRLGRLDRFGAGEPIRSMAVICADDPTESAWLTCLDQGFDVFRHSIASLQYLIESSLRQATIDWIGTGVAALIDWNAQLAGPKGWVARELRRIDQQDALDSLDEGEDEAFERLEVEDAEWDQWRNAFSAFTVDNLLFRAQVEPWDGSLPKGEQVLRFAYDREGPRSTLLSLPAFTDSFLGTIDTEHRNSRARHPLTFPYAFRRGTALSRQGMARGVRPLRCGDPLVESLSTFCDTDDRGRSFAMWRHLPGHNARDASGIDLYFRFDVHVEVDPSSLSASDPLDTRALRRHASGIFPPQAHTVWVSIDGTITNAPPPELRTPYTLEPQLPGGGRDYNLNPERWYALERVEILPWLSEWKRHCLQARDASMDHLRSSPAMLRDIQTALTALARQREERLAQLRARTLRLDGAARTAELGQLTTETLRFDLLAKAIASPNLHVDVAGAVFLSPLQPFPK</sequence>
<dbReference type="Gene3D" id="3.40.50.300">
    <property type="entry name" value="P-loop containing nucleotide triphosphate hydrolases"/>
    <property type="match status" value="1"/>
</dbReference>
<dbReference type="Pfam" id="PF00271">
    <property type="entry name" value="Helicase_C"/>
    <property type="match status" value="1"/>
</dbReference>
<keyword evidence="6" id="KW-1185">Reference proteome</keyword>
<keyword evidence="1 5" id="KW-0378">Hydrolase</keyword>
<dbReference type="Pfam" id="PF00176">
    <property type="entry name" value="SNF2-rel_dom"/>
    <property type="match status" value="1"/>
</dbReference>
<accession>A0ABV2JXM0</accession>
<dbReference type="PROSITE" id="PS51192">
    <property type="entry name" value="HELICASE_ATP_BIND_1"/>
    <property type="match status" value="1"/>
</dbReference>
<evidence type="ECO:0000313" key="6">
    <source>
        <dbReference type="Proteomes" id="UP001549184"/>
    </source>
</evidence>